<protein>
    <submittedName>
        <fullName evidence="1">Uncharacterized protein</fullName>
    </submittedName>
</protein>
<sequence>MSEPFRNIMASILAFFKCHTAWMFISEAMFKTESFRPP</sequence>
<name>A0A0E9XAQ5_ANGAN</name>
<dbReference type="AlphaFoldDB" id="A0A0E9XAQ5"/>
<accession>A0A0E9XAQ5</accession>
<proteinExistence type="predicted"/>
<organism evidence="1">
    <name type="scientific">Anguilla anguilla</name>
    <name type="common">European freshwater eel</name>
    <name type="synonym">Muraena anguilla</name>
    <dbReference type="NCBI Taxonomy" id="7936"/>
    <lineage>
        <taxon>Eukaryota</taxon>
        <taxon>Metazoa</taxon>
        <taxon>Chordata</taxon>
        <taxon>Craniata</taxon>
        <taxon>Vertebrata</taxon>
        <taxon>Euteleostomi</taxon>
        <taxon>Actinopterygii</taxon>
        <taxon>Neopterygii</taxon>
        <taxon>Teleostei</taxon>
        <taxon>Anguilliformes</taxon>
        <taxon>Anguillidae</taxon>
        <taxon>Anguilla</taxon>
    </lineage>
</organism>
<evidence type="ECO:0000313" key="1">
    <source>
        <dbReference type="EMBL" id="JAH98910.1"/>
    </source>
</evidence>
<reference evidence="1" key="2">
    <citation type="journal article" date="2015" name="Fish Shellfish Immunol.">
        <title>Early steps in the European eel (Anguilla anguilla)-Vibrio vulnificus interaction in the gills: Role of the RtxA13 toxin.</title>
        <authorList>
            <person name="Callol A."/>
            <person name="Pajuelo D."/>
            <person name="Ebbesson L."/>
            <person name="Teles M."/>
            <person name="MacKenzie S."/>
            <person name="Amaro C."/>
        </authorList>
    </citation>
    <scope>NUCLEOTIDE SEQUENCE</scope>
</reference>
<dbReference type="EMBL" id="GBXM01009667">
    <property type="protein sequence ID" value="JAH98910.1"/>
    <property type="molecule type" value="Transcribed_RNA"/>
</dbReference>
<reference evidence="1" key="1">
    <citation type="submission" date="2014-11" db="EMBL/GenBank/DDBJ databases">
        <authorList>
            <person name="Amaro Gonzalez C."/>
        </authorList>
    </citation>
    <scope>NUCLEOTIDE SEQUENCE</scope>
</reference>